<evidence type="ECO:0000256" key="1">
    <source>
        <dbReference type="RuleBase" id="RU363044"/>
    </source>
</evidence>
<keyword evidence="1" id="KW-0378">Hydrolase</keyword>
<dbReference type="PANTHER" id="PTHR47642">
    <property type="entry name" value="ATP-DEPENDENT DNA HELICASE"/>
    <property type="match status" value="1"/>
</dbReference>
<comment type="catalytic activity">
    <reaction evidence="1">
        <text>ATP + H2O = ADP + phosphate + H(+)</text>
        <dbReference type="Rhea" id="RHEA:13065"/>
        <dbReference type="ChEBI" id="CHEBI:15377"/>
        <dbReference type="ChEBI" id="CHEBI:15378"/>
        <dbReference type="ChEBI" id="CHEBI:30616"/>
        <dbReference type="ChEBI" id="CHEBI:43474"/>
        <dbReference type="ChEBI" id="CHEBI:456216"/>
        <dbReference type="EC" id="5.6.2.3"/>
    </reaction>
</comment>
<dbReference type="GO" id="GO:0016787">
    <property type="term" value="F:hydrolase activity"/>
    <property type="evidence" value="ECO:0007669"/>
    <property type="project" value="UniProtKB-KW"/>
</dbReference>
<name>A0A7R8WJ09_9CRUS</name>
<dbReference type="GO" id="GO:0006281">
    <property type="term" value="P:DNA repair"/>
    <property type="evidence" value="ECO:0007669"/>
    <property type="project" value="UniProtKB-KW"/>
</dbReference>
<keyword evidence="1" id="KW-0227">DNA damage</keyword>
<gene>
    <name evidence="4" type="ORF">CTOB1V02_LOCUS10484</name>
</gene>
<dbReference type="InterPro" id="IPR027417">
    <property type="entry name" value="P-loop_NTPase"/>
</dbReference>
<evidence type="ECO:0000313" key="4">
    <source>
        <dbReference type="EMBL" id="CAD7232653.1"/>
    </source>
</evidence>
<dbReference type="InterPro" id="IPR010285">
    <property type="entry name" value="DNA_helicase_pif1-like_DEAD"/>
</dbReference>
<dbReference type="SUPFAM" id="SSF52540">
    <property type="entry name" value="P-loop containing nucleoside triphosphate hydrolases"/>
    <property type="match status" value="1"/>
</dbReference>
<keyword evidence="1" id="KW-0234">DNA repair</keyword>
<comment type="cofactor">
    <cofactor evidence="1">
        <name>Mg(2+)</name>
        <dbReference type="ChEBI" id="CHEBI:18420"/>
    </cofactor>
</comment>
<keyword evidence="1" id="KW-0067">ATP-binding</keyword>
<dbReference type="GO" id="GO:0005524">
    <property type="term" value="F:ATP binding"/>
    <property type="evidence" value="ECO:0007669"/>
    <property type="project" value="UniProtKB-KW"/>
</dbReference>
<sequence>MFSETFVRVGTSSEEPTQDAKATPWIDALGRRYKLRDNGIEAAKLFLQAPRLRRHPSRQTLQQVITGLENNDPVLQNRFLQVTEQNLTVSVVSNVTPYQMLKFLFHVALTLGHYECELQLFPRGNMKEAFVRAQLLHDDPTEQDLNEIKKRLITEQYCFLPVSAKRLSTYIKVTDEALSQYFMGNHEINFSVPSISEIAISEAAEEQLRDTLRDSETSIRNILLETVYQKNLDLPDIPTIEQFKNATIQEPLHWIPRLTRTPTQSQESVREQQNALQFGIQAIQKYAEARTTTVKHVLFTGPPGAGKSKLTEVMTLFAISKGLTVIVTSLASERSRSCGGRHIHLLFPMTVTRNTRNHPLLDAQDCIRNLAKNPMKLLILQRTNVFVVEEIGLVSAEMYGVLDTVMKYVMSNDLPFGGKLVIANGDHVQLEPILGRPFWMSTHLMISFDIMVLKKYVRMANDQTLQDVLQLLRSCTISGEDRKRVVDAIKARCEFVENWNNVPSERLRVLTTKKAQAAINDKYLQEKRSDPNLRCVLSKSKDEILEGDKWQPLSGYRKRTLSNNALEPEEIVLFEGAIMCFTYNNTEGNTPFSQGGLCIIQTIPRNFTAESNVTVVVLPPGQTNFYPLNPQWQRLQVGRHQGIPILVGQGLFARRTQFPFRYYTVQNFHRIMGTTAQGGIATQLSVHHKDYRMWDLGQLVVLLSRVTNMDLITFVGNKDDNINAIEDIMTKTGKFTEAINERLVALDVLSHPPQRIITNEGHPFVPIRSEIPDVPRGYVYLLVCVNEPYLAYVGETGRSLMLRLREHNTGFIIEDEKSGGWVLEDEKPGGWVIEDEKPGGWVIEDEKPGSWVLEDEKPG</sequence>
<comment type="similarity">
    <text evidence="1">Belongs to the helicase family.</text>
</comment>
<dbReference type="GO" id="GO:0043139">
    <property type="term" value="F:5'-3' DNA helicase activity"/>
    <property type="evidence" value="ECO:0007669"/>
    <property type="project" value="UniProtKB-EC"/>
</dbReference>
<accession>A0A7R8WJ09</accession>
<dbReference type="EMBL" id="OB664938">
    <property type="protein sequence ID" value="CAD7232653.1"/>
    <property type="molecule type" value="Genomic_DNA"/>
</dbReference>
<evidence type="ECO:0000259" key="3">
    <source>
        <dbReference type="Pfam" id="PF05970"/>
    </source>
</evidence>
<organism evidence="4">
    <name type="scientific">Cyprideis torosa</name>
    <dbReference type="NCBI Taxonomy" id="163714"/>
    <lineage>
        <taxon>Eukaryota</taxon>
        <taxon>Metazoa</taxon>
        <taxon>Ecdysozoa</taxon>
        <taxon>Arthropoda</taxon>
        <taxon>Crustacea</taxon>
        <taxon>Oligostraca</taxon>
        <taxon>Ostracoda</taxon>
        <taxon>Podocopa</taxon>
        <taxon>Podocopida</taxon>
        <taxon>Cytherocopina</taxon>
        <taxon>Cytheroidea</taxon>
        <taxon>Cytherideidae</taxon>
        <taxon>Cyprideis</taxon>
    </lineage>
</organism>
<keyword evidence="1" id="KW-0233">DNA recombination</keyword>
<feature type="region of interest" description="Disordered" evidence="2">
    <location>
        <begin position="1"/>
        <end position="20"/>
    </location>
</feature>
<proteinExistence type="inferred from homology"/>
<feature type="domain" description="DNA helicase Pif1-like DEAD-box helicase" evidence="3">
    <location>
        <begin position="292"/>
        <end position="436"/>
    </location>
</feature>
<dbReference type="OrthoDB" id="10053386at2759"/>
<dbReference type="PANTHER" id="PTHR47642:SF5">
    <property type="entry name" value="ATP-DEPENDENT DNA HELICASE"/>
    <property type="match status" value="1"/>
</dbReference>
<reference evidence="4" key="1">
    <citation type="submission" date="2020-11" db="EMBL/GenBank/DDBJ databases">
        <authorList>
            <person name="Tran Van P."/>
        </authorList>
    </citation>
    <scope>NUCLEOTIDE SEQUENCE</scope>
</reference>
<keyword evidence="1" id="KW-0347">Helicase</keyword>
<dbReference type="InterPro" id="IPR051055">
    <property type="entry name" value="PIF1_helicase"/>
</dbReference>
<dbReference type="Pfam" id="PF05970">
    <property type="entry name" value="PIF1"/>
    <property type="match status" value="1"/>
</dbReference>
<dbReference type="GO" id="GO:0006310">
    <property type="term" value="P:DNA recombination"/>
    <property type="evidence" value="ECO:0007669"/>
    <property type="project" value="UniProtKB-KW"/>
</dbReference>
<keyword evidence="1" id="KW-0547">Nucleotide-binding</keyword>
<evidence type="ECO:0000256" key="2">
    <source>
        <dbReference type="SAM" id="MobiDB-lite"/>
    </source>
</evidence>
<dbReference type="EC" id="5.6.2.3" evidence="1"/>
<protein>
    <recommendedName>
        <fullName evidence="1">ATP-dependent DNA helicase</fullName>
        <ecNumber evidence="1">5.6.2.3</ecNumber>
    </recommendedName>
</protein>
<dbReference type="Gene3D" id="3.40.50.300">
    <property type="entry name" value="P-loop containing nucleotide triphosphate hydrolases"/>
    <property type="match status" value="1"/>
</dbReference>
<dbReference type="GO" id="GO:0000723">
    <property type="term" value="P:telomere maintenance"/>
    <property type="evidence" value="ECO:0007669"/>
    <property type="project" value="InterPro"/>
</dbReference>
<dbReference type="AlphaFoldDB" id="A0A7R8WJ09"/>